<name>A0A4R0NHN6_9SPHI</name>
<accession>A0A4R0NHN6</accession>
<keyword evidence="1" id="KW-0238">DNA-binding</keyword>
<evidence type="ECO:0000313" key="4">
    <source>
        <dbReference type="Proteomes" id="UP000293347"/>
    </source>
</evidence>
<dbReference type="PANTHER" id="PTHR46797:SF1">
    <property type="entry name" value="METHYLPHOSPHONATE SYNTHASE"/>
    <property type="match status" value="1"/>
</dbReference>
<dbReference type="SMART" id="SM00530">
    <property type="entry name" value="HTH_XRE"/>
    <property type="match status" value="1"/>
</dbReference>
<dbReference type="GO" id="GO:0005829">
    <property type="term" value="C:cytosol"/>
    <property type="evidence" value="ECO:0007669"/>
    <property type="project" value="TreeGrafter"/>
</dbReference>
<dbReference type="PANTHER" id="PTHR46797">
    <property type="entry name" value="HTH-TYPE TRANSCRIPTIONAL REGULATOR"/>
    <property type="match status" value="1"/>
</dbReference>
<keyword evidence="4" id="KW-1185">Reference proteome</keyword>
<comment type="caution">
    <text evidence="3">The sequence shown here is derived from an EMBL/GenBank/DDBJ whole genome shotgun (WGS) entry which is preliminary data.</text>
</comment>
<dbReference type="RefSeq" id="WP_131597320.1">
    <property type="nucleotide sequence ID" value="NZ_SJSL01000005.1"/>
</dbReference>
<dbReference type="InterPro" id="IPR001387">
    <property type="entry name" value="Cro/C1-type_HTH"/>
</dbReference>
<protein>
    <submittedName>
        <fullName evidence="3">XRE family transcriptional regulator</fullName>
    </submittedName>
</protein>
<evidence type="ECO:0000313" key="3">
    <source>
        <dbReference type="EMBL" id="TCC99985.1"/>
    </source>
</evidence>
<feature type="domain" description="HTH cro/C1-type" evidence="2">
    <location>
        <begin position="17"/>
        <end position="71"/>
    </location>
</feature>
<sequence>MPKQKHEALQIQFGEHIQKIRLKKGLSLRSVAANCELDDSNISKIENGKFNVQLSTIVELAKGLGVEKRELLEF</sequence>
<dbReference type="SUPFAM" id="SSF47413">
    <property type="entry name" value="lambda repressor-like DNA-binding domains"/>
    <property type="match status" value="1"/>
</dbReference>
<dbReference type="InterPro" id="IPR010982">
    <property type="entry name" value="Lambda_DNA-bd_dom_sf"/>
</dbReference>
<dbReference type="GO" id="GO:0003677">
    <property type="term" value="F:DNA binding"/>
    <property type="evidence" value="ECO:0007669"/>
    <property type="project" value="UniProtKB-KW"/>
</dbReference>
<dbReference type="Proteomes" id="UP000293347">
    <property type="component" value="Unassembled WGS sequence"/>
</dbReference>
<evidence type="ECO:0000259" key="2">
    <source>
        <dbReference type="PROSITE" id="PS50943"/>
    </source>
</evidence>
<dbReference type="EMBL" id="SJSL01000005">
    <property type="protein sequence ID" value="TCC99985.1"/>
    <property type="molecule type" value="Genomic_DNA"/>
</dbReference>
<organism evidence="3 4">
    <name type="scientific">Pedobacter psychroterrae</name>
    <dbReference type="NCBI Taxonomy" id="2530453"/>
    <lineage>
        <taxon>Bacteria</taxon>
        <taxon>Pseudomonadati</taxon>
        <taxon>Bacteroidota</taxon>
        <taxon>Sphingobacteriia</taxon>
        <taxon>Sphingobacteriales</taxon>
        <taxon>Sphingobacteriaceae</taxon>
        <taxon>Pedobacter</taxon>
    </lineage>
</organism>
<gene>
    <name evidence="3" type="ORF">EZ437_17250</name>
</gene>
<dbReference type="GO" id="GO:0003700">
    <property type="term" value="F:DNA-binding transcription factor activity"/>
    <property type="evidence" value="ECO:0007669"/>
    <property type="project" value="TreeGrafter"/>
</dbReference>
<dbReference type="Gene3D" id="1.10.260.40">
    <property type="entry name" value="lambda repressor-like DNA-binding domains"/>
    <property type="match status" value="1"/>
</dbReference>
<reference evidence="3 4" key="1">
    <citation type="submission" date="2019-02" db="EMBL/GenBank/DDBJ databases">
        <title>Pedobacter sp. RP-1-14 sp. nov., isolated from Arctic soil.</title>
        <authorList>
            <person name="Dahal R.H."/>
        </authorList>
    </citation>
    <scope>NUCLEOTIDE SEQUENCE [LARGE SCALE GENOMIC DNA]</scope>
    <source>
        <strain evidence="3 4">RP-1-14</strain>
    </source>
</reference>
<dbReference type="OrthoDB" id="678057at2"/>
<dbReference type="Pfam" id="PF01381">
    <property type="entry name" value="HTH_3"/>
    <property type="match status" value="1"/>
</dbReference>
<dbReference type="CDD" id="cd00093">
    <property type="entry name" value="HTH_XRE"/>
    <property type="match status" value="1"/>
</dbReference>
<dbReference type="PROSITE" id="PS50943">
    <property type="entry name" value="HTH_CROC1"/>
    <property type="match status" value="1"/>
</dbReference>
<evidence type="ECO:0000256" key="1">
    <source>
        <dbReference type="ARBA" id="ARBA00023125"/>
    </source>
</evidence>
<dbReference type="InterPro" id="IPR050807">
    <property type="entry name" value="TransReg_Diox_bact_type"/>
</dbReference>
<dbReference type="AlphaFoldDB" id="A0A4R0NHN6"/>
<proteinExistence type="predicted"/>